<dbReference type="STRING" id="909613.UO65_3051"/>
<dbReference type="AlphaFoldDB" id="W7IMS8"/>
<dbReference type="PANTHER" id="PTHR30204">
    <property type="entry name" value="REDOX-CYCLING DRUG-SENSING TRANSCRIPTIONAL ACTIVATOR SOXR"/>
    <property type="match status" value="1"/>
</dbReference>
<gene>
    <name evidence="3" type="ORF">UO65_3051</name>
</gene>
<evidence type="ECO:0000259" key="2">
    <source>
        <dbReference type="PROSITE" id="PS50937"/>
    </source>
</evidence>
<dbReference type="RefSeq" id="WP_035282983.1">
    <property type="nucleotide sequence ID" value="NZ_AYXG01000103.1"/>
</dbReference>
<evidence type="ECO:0000256" key="1">
    <source>
        <dbReference type="ARBA" id="ARBA00023125"/>
    </source>
</evidence>
<feature type="domain" description="HTH merR-type" evidence="2">
    <location>
        <begin position="6"/>
        <end position="74"/>
    </location>
</feature>
<keyword evidence="4" id="KW-1185">Reference proteome</keyword>
<dbReference type="PROSITE" id="PS50937">
    <property type="entry name" value="HTH_MERR_2"/>
    <property type="match status" value="1"/>
</dbReference>
<dbReference type="GO" id="GO:0003700">
    <property type="term" value="F:DNA-binding transcription factor activity"/>
    <property type="evidence" value="ECO:0007669"/>
    <property type="project" value="InterPro"/>
</dbReference>
<accession>W7IMS8</accession>
<name>W7IMS8_9PSEU</name>
<dbReference type="Pfam" id="PF13411">
    <property type="entry name" value="MerR_1"/>
    <property type="match status" value="1"/>
</dbReference>
<sequence>MVTGDTLGIGDLARRTGVPVRTIRFYCDEGLLAPARSVGGHRRFDPTAVGRLNLVRRLRGLGLGLKSITDVLTGQRSLADTVAAERAALDREVAALAWRRSVLRAVEEAPPTDRAARLELLCAVADGFAAHDVLVRLWRPMTTGPIPPDTARMFLDISAPRPPELPTPAQVVAYAELVLLATDRALATRLRASTLVDHDRIADLGALHAAVGAACELAFPQVAVGARPQPGPALDLFVAAHAAALGTGDTPGFRRALNRRTAADRHPRLRRYWHLAGEITGEPAPVGVTHTWLLDALDRSVSRGSPAASAP</sequence>
<dbReference type="GO" id="GO:0003677">
    <property type="term" value="F:DNA binding"/>
    <property type="evidence" value="ECO:0007669"/>
    <property type="project" value="UniProtKB-KW"/>
</dbReference>
<dbReference type="eggNOG" id="COG0789">
    <property type="taxonomic scope" value="Bacteria"/>
</dbReference>
<dbReference type="InterPro" id="IPR000551">
    <property type="entry name" value="MerR-type_HTH_dom"/>
</dbReference>
<dbReference type="PANTHER" id="PTHR30204:SF93">
    <property type="entry name" value="HTH MERR-TYPE DOMAIN-CONTAINING PROTEIN"/>
    <property type="match status" value="1"/>
</dbReference>
<protein>
    <submittedName>
        <fullName evidence="3">Cu(I)-responsive transcriptional regulator</fullName>
    </submittedName>
</protein>
<dbReference type="SMART" id="SM00422">
    <property type="entry name" value="HTH_MERR"/>
    <property type="match status" value="1"/>
</dbReference>
<dbReference type="CDD" id="cd00592">
    <property type="entry name" value="HTH_MerR-like"/>
    <property type="match status" value="1"/>
</dbReference>
<dbReference type="SUPFAM" id="SSF46955">
    <property type="entry name" value="Putative DNA-binding domain"/>
    <property type="match status" value="1"/>
</dbReference>
<reference evidence="3 4" key="1">
    <citation type="journal article" date="2014" name="Genome Announc.">
        <title>Draft Genome Sequence of the Antitrypanosomally Active Sponge-Associated Bacterium Actinokineospora sp. Strain EG49.</title>
        <authorList>
            <person name="Harjes J."/>
            <person name="Ryu T."/>
            <person name="Abdelmohsen U.R."/>
            <person name="Moitinho-Silva L."/>
            <person name="Horn H."/>
            <person name="Ravasi T."/>
            <person name="Hentschel U."/>
        </authorList>
    </citation>
    <scope>NUCLEOTIDE SEQUENCE [LARGE SCALE GENOMIC DNA]</scope>
    <source>
        <strain evidence="3 4">EG49</strain>
    </source>
</reference>
<evidence type="ECO:0000313" key="4">
    <source>
        <dbReference type="Proteomes" id="UP000019277"/>
    </source>
</evidence>
<evidence type="ECO:0000313" key="3">
    <source>
        <dbReference type="EMBL" id="EWC61693.1"/>
    </source>
</evidence>
<dbReference type="InterPro" id="IPR009061">
    <property type="entry name" value="DNA-bd_dom_put_sf"/>
</dbReference>
<dbReference type="PRINTS" id="PR00040">
    <property type="entry name" value="HTHMERR"/>
</dbReference>
<dbReference type="EMBL" id="AYXG01000103">
    <property type="protein sequence ID" value="EWC61693.1"/>
    <property type="molecule type" value="Genomic_DNA"/>
</dbReference>
<dbReference type="PATRIC" id="fig|909613.9.peg.3053"/>
<comment type="caution">
    <text evidence="3">The sequence shown here is derived from an EMBL/GenBank/DDBJ whole genome shotgun (WGS) entry which is preliminary data.</text>
</comment>
<dbReference type="Proteomes" id="UP000019277">
    <property type="component" value="Unassembled WGS sequence"/>
</dbReference>
<proteinExistence type="predicted"/>
<keyword evidence="1" id="KW-0238">DNA-binding</keyword>
<dbReference type="Gene3D" id="1.10.1660.10">
    <property type="match status" value="1"/>
</dbReference>
<dbReference type="InterPro" id="IPR047057">
    <property type="entry name" value="MerR_fam"/>
</dbReference>
<organism evidence="3 4">
    <name type="scientific">Actinokineospora spheciospongiae</name>
    <dbReference type="NCBI Taxonomy" id="909613"/>
    <lineage>
        <taxon>Bacteria</taxon>
        <taxon>Bacillati</taxon>
        <taxon>Actinomycetota</taxon>
        <taxon>Actinomycetes</taxon>
        <taxon>Pseudonocardiales</taxon>
        <taxon>Pseudonocardiaceae</taxon>
        <taxon>Actinokineospora</taxon>
    </lineage>
</organism>